<dbReference type="Proteomes" id="UP000186922">
    <property type="component" value="Unassembled WGS sequence"/>
</dbReference>
<gene>
    <name evidence="2" type="primary">RvY_00340-1</name>
    <name evidence="2" type="synonym">RvY_00340.1</name>
    <name evidence="2" type="ORF">RvY_00340</name>
</gene>
<feature type="chain" id="PRO_5008897393" evidence="1">
    <location>
        <begin position="19"/>
        <end position="212"/>
    </location>
</feature>
<protein>
    <submittedName>
        <fullName evidence="2">Uncharacterized protein</fullName>
    </submittedName>
</protein>
<keyword evidence="3" id="KW-1185">Reference proteome</keyword>
<organism evidence="2 3">
    <name type="scientific">Ramazzottius varieornatus</name>
    <name type="common">Water bear</name>
    <name type="synonym">Tardigrade</name>
    <dbReference type="NCBI Taxonomy" id="947166"/>
    <lineage>
        <taxon>Eukaryota</taxon>
        <taxon>Metazoa</taxon>
        <taxon>Ecdysozoa</taxon>
        <taxon>Tardigrada</taxon>
        <taxon>Eutardigrada</taxon>
        <taxon>Parachela</taxon>
        <taxon>Hypsibioidea</taxon>
        <taxon>Ramazzottiidae</taxon>
        <taxon>Ramazzottius</taxon>
    </lineage>
</organism>
<dbReference type="OrthoDB" id="10343294at2759"/>
<name>A0A1D1UMX0_RAMVA</name>
<evidence type="ECO:0000256" key="1">
    <source>
        <dbReference type="SAM" id="SignalP"/>
    </source>
</evidence>
<accession>A0A1D1UMX0</accession>
<keyword evidence="1" id="KW-0732">Signal</keyword>
<dbReference type="EMBL" id="BDGG01000001">
    <property type="protein sequence ID" value="GAU87508.1"/>
    <property type="molecule type" value="Genomic_DNA"/>
</dbReference>
<evidence type="ECO:0000313" key="3">
    <source>
        <dbReference type="Proteomes" id="UP000186922"/>
    </source>
</evidence>
<reference evidence="2 3" key="1">
    <citation type="journal article" date="2016" name="Nat. Commun.">
        <title>Extremotolerant tardigrade genome and improved radiotolerance of human cultured cells by tardigrade-unique protein.</title>
        <authorList>
            <person name="Hashimoto T."/>
            <person name="Horikawa D.D."/>
            <person name="Saito Y."/>
            <person name="Kuwahara H."/>
            <person name="Kozuka-Hata H."/>
            <person name="Shin-I T."/>
            <person name="Minakuchi Y."/>
            <person name="Ohishi K."/>
            <person name="Motoyama A."/>
            <person name="Aizu T."/>
            <person name="Enomoto A."/>
            <person name="Kondo K."/>
            <person name="Tanaka S."/>
            <person name="Hara Y."/>
            <person name="Koshikawa S."/>
            <person name="Sagara H."/>
            <person name="Miura T."/>
            <person name="Yokobori S."/>
            <person name="Miyagawa K."/>
            <person name="Suzuki Y."/>
            <person name="Kubo T."/>
            <person name="Oyama M."/>
            <person name="Kohara Y."/>
            <person name="Fujiyama A."/>
            <person name="Arakawa K."/>
            <person name="Katayama T."/>
            <person name="Toyoda A."/>
            <person name="Kunieda T."/>
        </authorList>
    </citation>
    <scope>NUCLEOTIDE SEQUENCE [LARGE SCALE GENOMIC DNA]</scope>
    <source>
        <strain evidence="2 3">YOKOZUNA-1</strain>
    </source>
</reference>
<dbReference type="AlphaFoldDB" id="A0A1D1UMX0"/>
<comment type="caution">
    <text evidence="2">The sequence shown here is derived from an EMBL/GenBank/DDBJ whole genome shotgun (WGS) entry which is preliminary data.</text>
</comment>
<evidence type="ECO:0000313" key="2">
    <source>
        <dbReference type="EMBL" id="GAU87508.1"/>
    </source>
</evidence>
<feature type="signal peptide" evidence="1">
    <location>
        <begin position="1"/>
        <end position="18"/>
    </location>
</feature>
<sequence>MMQLTIFCFAGILAYANAGIGARVQDQKDSDFPLLSGYFRIEAAILKLDNPNAISHTNLPCDITDKCDPTVTAIIDTEKPNHDFGGDSAPYRNWEVIYNGQEVNSPEINKVLTRDNCGTGIRKVNVRVRAMDKDTVNDDKIDNFSCFITGAGPVGMPAANKDEAKWSPDFTCDGQDQKTIKVHVRYRWYKIPQAECKPTKTSGIPFIDGMFS</sequence>
<proteinExistence type="predicted"/>